<dbReference type="NCBIfam" id="TIGR00229">
    <property type="entry name" value="sensory_box"/>
    <property type="match status" value="1"/>
</dbReference>
<dbReference type="PROSITE" id="PS50113">
    <property type="entry name" value="PAC"/>
    <property type="match status" value="1"/>
</dbReference>
<dbReference type="InterPro" id="IPR005467">
    <property type="entry name" value="His_kinase_dom"/>
</dbReference>
<feature type="domain" description="PAS" evidence="10">
    <location>
        <begin position="143"/>
        <end position="188"/>
    </location>
</feature>
<dbReference type="SMART" id="SM00448">
    <property type="entry name" value="REC"/>
    <property type="match status" value="1"/>
</dbReference>
<dbReference type="PROSITE" id="PS50110">
    <property type="entry name" value="RESPONSE_REGULATORY"/>
    <property type="match status" value="1"/>
</dbReference>
<keyword evidence="13" id="KW-1185">Reference proteome</keyword>
<proteinExistence type="predicted"/>
<dbReference type="Pfam" id="PF08448">
    <property type="entry name" value="PAS_4"/>
    <property type="match status" value="1"/>
</dbReference>
<dbReference type="Gene3D" id="3.40.50.2300">
    <property type="match status" value="1"/>
</dbReference>
<dbReference type="PANTHER" id="PTHR43711">
    <property type="entry name" value="TWO-COMPONENT HISTIDINE KINASE"/>
    <property type="match status" value="1"/>
</dbReference>
<evidence type="ECO:0000256" key="1">
    <source>
        <dbReference type="ARBA" id="ARBA00000085"/>
    </source>
</evidence>
<dbReference type="InterPro" id="IPR050736">
    <property type="entry name" value="Sensor_HK_Regulatory"/>
</dbReference>
<dbReference type="SUPFAM" id="SSF55785">
    <property type="entry name" value="PYP-like sensor domain (PAS domain)"/>
    <property type="match status" value="1"/>
</dbReference>
<dbReference type="PRINTS" id="PR00344">
    <property type="entry name" value="BCTRLSENSOR"/>
</dbReference>
<dbReference type="InterPro" id="IPR011006">
    <property type="entry name" value="CheY-like_superfamily"/>
</dbReference>
<dbReference type="Gene3D" id="3.30.565.10">
    <property type="entry name" value="Histidine kinase-like ATPase, C-terminal domain"/>
    <property type="match status" value="1"/>
</dbReference>
<gene>
    <name evidence="12" type="ORF">ACFQMF_06320</name>
</gene>
<dbReference type="Proteomes" id="UP001596545">
    <property type="component" value="Unassembled WGS sequence"/>
</dbReference>
<dbReference type="Gene3D" id="3.30.450.20">
    <property type="entry name" value="PAS domain"/>
    <property type="match status" value="1"/>
</dbReference>
<organism evidence="12 13">
    <name type="scientific">Halorubrum rutilum</name>
    <dbReference type="NCBI Taxonomy" id="1364933"/>
    <lineage>
        <taxon>Archaea</taxon>
        <taxon>Methanobacteriati</taxon>
        <taxon>Methanobacteriota</taxon>
        <taxon>Stenosarchaea group</taxon>
        <taxon>Halobacteria</taxon>
        <taxon>Halobacteriales</taxon>
        <taxon>Haloferacaceae</taxon>
        <taxon>Halorubrum</taxon>
    </lineage>
</organism>
<dbReference type="InterPro" id="IPR000700">
    <property type="entry name" value="PAS-assoc_C"/>
</dbReference>
<dbReference type="InterPro" id="IPR003661">
    <property type="entry name" value="HisK_dim/P_dom"/>
</dbReference>
<evidence type="ECO:0000259" key="9">
    <source>
        <dbReference type="PROSITE" id="PS50110"/>
    </source>
</evidence>
<dbReference type="GO" id="GO:0000160">
    <property type="term" value="P:phosphorelay signal transduction system"/>
    <property type="evidence" value="ECO:0007669"/>
    <property type="project" value="UniProtKB-KW"/>
</dbReference>
<dbReference type="Pfam" id="PF00512">
    <property type="entry name" value="HisKA"/>
    <property type="match status" value="1"/>
</dbReference>
<evidence type="ECO:0000256" key="5">
    <source>
        <dbReference type="ARBA" id="ARBA00022777"/>
    </source>
</evidence>
<dbReference type="InterPro" id="IPR003594">
    <property type="entry name" value="HATPase_dom"/>
</dbReference>
<dbReference type="InterPro" id="IPR013656">
    <property type="entry name" value="PAS_4"/>
</dbReference>
<name>A0ABD6AK14_9EURY</name>
<evidence type="ECO:0000256" key="6">
    <source>
        <dbReference type="ARBA" id="ARBA00023012"/>
    </source>
</evidence>
<dbReference type="RefSeq" id="WP_256409295.1">
    <property type="nucleotide sequence ID" value="NZ_JANHDN010000005.1"/>
</dbReference>
<evidence type="ECO:0000256" key="3">
    <source>
        <dbReference type="ARBA" id="ARBA00022553"/>
    </source>
</evidence>
<keyword evidence="6" id="KW-0902">Two-component regulatory system</keyword>
<dbReference type="AlphaFoldDB" id="A0ABD6AK14"/>
<keyword evidence="3" id="KW-0597">Phosphoprotein</keyword>
<dbReference type="Pfam" id="PF02518">
    <property type="entry name" value="HATPase_c"/>
    <property type="match status" value="1"/>
</dbReference>
<dbReference type="CDD" id="cd00156">
    <property type="entry name" value="REC"/>
    <property type="match status" value="1"/>
</dbReference>
<keyword evidence="12" id="KW-0067">ATP-binding</keyword>
<dbReference type="SMART" id="SM00091">
    <property type="entry name" value="PAS"/>
    <property type="match status" value="1"/>
</dbReference>
<dbReference type="InterPro" id="IPR035965">
    <property type="entry name" value="PAS-like_dom_sf"/>
</dbReference>
<protein>
    <recommendedName>
        <fullName evidence="2">histidine kinase</fullName>
        <ecNumber evidence="2">2.7.13.3</ecNumber>
    </recommendedName>
</protein>
<dbReference type="InterPro" id="IPR004358">
    <property type="entry name" value="Sig_transdc_His_kin-like_C"/>
</dbReference>
<accession>A0ABD6AK14</accession>
<dbReference type="CDD" id="cd00075">
    <property type="entry name" value="HATPase"/>
    <property type="match status" value="1"/>
</dbReference>
<dbReference type="SMART" id="SM00387">
    <property type="entry name" value="HATPase_c"/>
    <property type="match status" value="1"/>
</dbReference>
<dbReference type="EC" id="2.7.13.3" evidence="2"/>
<comment type="catalytic activity">
    <reaction evidence="1">
        <text>ATP + protein L-histidine = ADP + protein N-phospho-L-histidine.</text>
        <dbReference type="EC" id="2.7.13.3"/>
    </reaction>
</comment>
<keyword evidence="4" id="KW-0808">Transferase</keyword>
<keyword evidence="12" id="KW-0547">Nucleotide-binding</keyword>
<dbReference type="Gene3D" id="1.10.287.130">
    <property type="match status" value="1"/>
</dbReference>
<evidence type="ECO:0000259" key="10">
    <source>
        <dbReference type="PROSITE" id="PS50112"/>
    </source>
</evidence>
<evidence type="ECO:0000313" key="13">
    <source>
        <dbReference type="Proteomes" id="UP001596545"/>
    </source>
</evidence>
<dbReference type="InterPro" id="IPR036890">
    <property type="entry name" value="HATPase_C_sf"/>
</dbReference>
<dbReference type="SMART" id="SM00388">
    <property type="entry name" value="HisKA"/>
    <property type="match status" value="1"/>
</dbReference>
<dbReference type="InterPro" id="IPR001789">
    <property type="entry name" value="Sig_transdc_resp-reg_receiver"/>
</dbReference>
<feature type="domain" description="Histidine kinase" evidence="8">
    <location>
        <begin position="278"/>
        <end position="466"/>
    </location>
</feature>
<evidence type="ECO:0000259" key="11">
    <source>
        <dbReference type="PROSITE" id="PS50113"/>
    </source>
</evidence>
<evidence type="ECO:0000259" key="8">
    <source>
        <dbReference type="PROSITE" id="PS50109"/>
    </source>
</evidence>
<dbReference type="EMBL" id="JBHTBL010000005">
    <property type="protein sequence ID" value="MFC7324196.1"/>
    <property type="molecule type" value="Genomic_DNA"/>
</dbReference>
<dbReference type="SUPFAM" id="SSF47384">
    <property type="entry name" value="Homodimeric domain of signal transducing histidine kinase"/>
    <property type="match status" value="1"/>
</dbReference>
<dbReference type="CDD" id="cd00082">
    <property type="entry name" value="HisKA"/>
    <property type="match status" value="1"/>
</dbReference>
<evidence type="ECO:0000256" key="2">
    <source>
        <dbReference type="ARBA" id="ARBA00012438"/>
    </source>
</evidence>
<dbReference type="PROSITE" id="PS50112">
    <property type="entry name" value="PAS"/>
    <property type="match status" value="1"/>
</dbReference>
<dbReference type="PANTHER" id="PTHR43711:SF1">
    <property type="entry name" value="HISTIDINE KINASE 1"/>
    <property type="match status" value="1"/>
</dbReference>
<comment type="caution">
    <text evidence="7">Lacks conserved residue(s) required for the propagation of feature annotation.</text>
</comment>
<feature type="domain" description="Response regulatory" evidence="9">
    <location>
        <begin position="9"/>
        <end position="125"/>
    </location>
</feature>
<dbReference type="InterPro" id="IPR036097">
    <property type="entry name" value="HisK_dim/P_sf"/>
</dbReference>
<dbReference type="SUPFAM" id="SSF52172">
    <property type="entry name" value="CheY-like"/>
    <property type="match status" value="1"/>
</dbReference>
<dbReference type="PROSITE" id="PS50109">
    <property type="entry name" value="HIS_KIN"/>
    <property type="match status" value="1"/>
</dbReference>
<evidence type="ECO:0000313" key="12">
    <source>
        <dbReference type="EMBL" id="MFC7324196.1"/>
    </source>
</evidence>
<feature type="domain" description="PAC" evidence="11">
    <location>
        <begin position="214"/>
        <end position="267"/>
    </location>
</feature>
<reference evidence="12 13" key="1">
    <citation type="journal article" date="2019" name="Int. J. Syst. Evol. Microbiol.">
        <title>The Global Catalogue of Microorganisms (GCM) 10K type strain sequencing project: providing services to taxonomists for standard genome sequencing and annotation.</title>
        <authorList>
            <consortium name="The Broad Institute Genomics Platform"/>
            <consortium name="The Broad Institute Genome Sequencing Center for Infectious Disease"/>
            <person name="Wu L."/>
            <person name="Ma J."/>
        </authorList>
    </citation>
    <scope>NUCLEOTIDE SEQUENCE [LARGE SCALE GENOMIC DNA]</scope>
    <source>
        <strain evidence="12 13">CGMCC 1.12554</strain>
    </source>
</reference>
<dbReference type="InterPro" id="IPR000014">
    <property type="entry name" value="PAS"/>
</dbReference>
<dbReference type="SUPFAM" id="SSF55874">
    <property type="entry name" value="ATPase domain of HSP90 chaperone/DNA topoisomerase II/histidine kinase"/>
    <property type="match status" value="1"/>
</dbReference>
<evidence type="ECO:0000256" key="4">
    <source>
        <dbReference type="ARBA" id="ARBA00022679"/>
    </source>
</evidence>
<dbReference type="GO" id="GO:0004673">
    <property type="term" value="F:protein histidine kinase activity"/>
    <property type="evidence" value="ECO:0007669"/>
    <property type="project" value="UniProtKB-EC"/>
</dbReference>
<sequence>MCPAIDSIRILHVDDEPDAADSVTAFRQRADDRFVTETATSAGAGLELLSEREFDCVISEYDLPRTDGIEFLEAVREDHPTLPFILFTGAGSEEVASEAIAAGVTDYLPKGSDSDGDTVLSDRVLDAVESARSGPDPTERTRKLRKYERMVNTMQEAACIYDPDGRFDTVNEYLAEWYGTTREEIEGRRSALIAHIRRQGQTDRYEELLDGDRAEIHGELEDEFPGRGRAVLEYRLTPLTVEGSVEGAVGVARDITEHRERERELRRQNERLDEFASVVSHDLRNPLQLADGRLELARAECDTEHLAHVDRALDRMDALVEDLLTLARDGEAAADRDRVDLAAVAEESWGTVETADATLVIDTDRTVDADESRLRQVFENLVGNAIEHGGDDVTVTVGDLDDGFYVEDDGPGIPEDDREDVFDAGVSTTEAGTGFGLRIVEQVVEDHGWEVAASDGRDGGARFEITGVTDGSE</sequence>
<comment type="caution">
    <text evidence="12">The sequence shown here is derived from an EMBL/GenBank/DDBJ whole genome shotgun (WGS) entry which is preliminary data.</text>
</comment>
<keyword evidence="5" id="KW-0418">Kinase</keyword>
<dbReference type="GO" id="GO:0005524">
    <property type="term" value="F:ATP binding"/>
    <property type="evidence" value="ECO:0007669"/>
    <property type="project" value="UniProtKB-KW"/>
</dbReference>
<dbReference type="Pfam" id="PF00072">
    <property type="entry name" value="Response_reg"/>
    <property type="match status" value="1"/>
</dbReference>
<evidence type="ECO:0000256" key="7">
    <source>
        <dbReference type="PROSITE-ProRule" id="PRU00169"/>
    </source>
</evidence>